<organism evidence="1 2">
    <name type="scientific">Candidatus Shapirobacteria bacterium CG10_big_fil_rev_8_21_14_0_10_48_15</name>
    <dbReference type="NCBI Taxonomy" id="1974484"/>
    <lineage>
        <taxon>Bacteria</taxon>
        <taxon>Candidatus Shapironibacteriota</taxon>
    </lineage>
</organism>
<protein>
    <submittedName>
        <fullName evidence="1">Uncharacterized protein</fullName>
    </submittedName>
</protein>
<proteinExistence type="predicted"/>
<name>A0A2M8L6K0_9BACT</name>
<gene>
    <name evidence="1" type="ORF">COU97_02710</name>
</gene>
<evidence type="ECO:0000313" key="1">
    <source>
        <dbReference type="EMBL" id="PJE69869.1"/>
    </source>
</evidence>
<comment type="caution">
    <text evidence="1">The sequence shown here is derived from an EMBL/GenBank/DDBJ whole genome shotgun (WGS) entry which is preliminary data.</text>
</comment>
<evidence type="ECO:0000313" key="2">
    <source>
        <dbReference type="Proteomes" id="UP000231579"/>
    </source>
</evidence>
<dbReference type="Proteomes" id="UP000231579">
    <property type="component" value="Unassembled WGS sequence"/>
</dbReference>
<dbReference type="EMBL" id="PFEM01000037">
    <property type="protein sequence ID" value="PJE69869.1"/>
    <property type="molecule type" value="Genomic_DNA"/>
</dbReference>
<sequence length="70" mass="7671">MTESELTGFQINFTDGRPPVKLAGEELHQLGLSFQSIHDCKKTWPETQQEIAAAIGLALPESIATIVYQA</sequence>
<reference evidence="2" key="1">
    <citation type="submission" date="2017-09" db="EMBL/GenBank/DDBJ databases">
        <title>Depth-based differentiation of microbial function through sediment-hosted aquifers and enrichment of novel symbionts in the deep terrestrial subsurface.</title>
        <authorList>
            <person name="Probst A.J."/>
            <person name="Ladd B."/>
            <person name="Jarett J.K."/>
            <person name="Geller-Mcgrath D.E."/>
            <person name="Sieber C.M.K."/>
            <person name="Emerson J.B."/>
            <person name="Anantharaman K."/>
            <person name="Thomas B.C."/>
            <person name="Malmstrom R."/>
            <person name="Stieglmeier M."/>
            <person name="Klingl A."/>
            <person name="Woyke T."/>
            <person name="Ryan C.M."/>
            <person name="Banfield J.F."/>
        </authorList>
    </citation>
    <scope>NUCLEOTIDE SEQUENCE [LARGE SCALE GENOMIC DNA]</scope>
</reference>
<dbReference type="AlphaFoldDB" id="A0A2M8L6K0"/>
<accession>A0A2M8L6K0</accession>